<reference evidence="2" key="1">
    <citation type="submission" date="2022-11" db="UniProtKB">
        <authorList>
            <consortium name="WormBaseParasite"/>
        </authorList>
    </citation>
    <scope>IDENTIFICATION</scope>
</reference>
<evidence type="ECO:0000313" key="2">
    <source>
        <dbReference type="WBParaSite" id="Minc3s00259g08806"/>
    </source>
</evidence>
<dbReference type="WBParaSite" id="Minc3s00259g08806">
    <property type="protein sequence ID" value="Minc3s00259g08806"/>
    <property type="gene ID" value="Minc3s00259g08806"/>
</dbReference>
<name>A0A914L3V6_MELIC</name>
<dbReference type="AlphaFoldDB" id="A0A914L3V6"/>
<evidence type="ECO:0000313" key="1">
    <source>
        <dbReference type="Proteomes" id="UP000887563"/>
    </source>
</evidence>
<organism evidence="1 2">
    <name type="scientific">Meloidogyne incognita</name>
    <name type="common">Southern root-knot nematode worm</name>
    <name type="synonym">Oxyuris incognita</name>
    <dbReference type="NCBI Taxonomy" id="6306"/>
    <lineage>
        <taxon>Eukaryota</taxon>
        <taxon>Metazoa</taxon>
        <taxon>Ecdysozoa</taxon>
        <taxon>Nematoda</taxon>
        <taxon>Chromadorea</taxon>
        <taxon>Rhabditida</taxon>
        <taxon>Tylenchina</taxon>
        <taxon>Tylenchomorpha</taxon>
        <taxon>Tylenchoidea</taxon>
        <taxon>Meloidogynidae</taxon>
        <taxon>Meloidogyninae</taxon>
        <taxon>Meloidogyne</taxon>
        <taxon>Meloidogyne incognita group</taxon>
    </lineage>
</organism>
<sequence>MLCYSIIICSPELIESVSLGNLRTTIVEEFACFNICWVKTNNSSFGCSSKTFGSFYCSFITFIYGQ</sequence>
<keyword evidence="1" id="KW-1185">Reference proteome</keyword>
<protein>
    <submittedName>
        <fullName evidence="2">Candidate secreted effector</fullName>
    </submittedName>
</protein>
<dbReference type="Proteomes" id="UP000887563">
    <property type="component" value="Unplaced"/>
</dbReference>
<proteinExistence type="predicted"/>
<accession>A0A914L3V6</accession>